<dbReference type="EMBL" id="JAEUBE010000511">
    <property type="protein sequence ID" value="KAH3660227.1"/>
    <property type="molecule type" value="Genomic_DNA"/>
</dbReference>
<sequence length="445" mass="47972">MHTSSKSVLGVVGQLNHLVGSLERSHHGKWSKDLLLVNLHVWLHIGENGWLDKVSLVSKSLTTGDQRGTLAVSAVDIAENLVQLHLRGLCTLESEKIEWVSNLEGLSSALELLQHLVVDTFLNKHPGTSRAHFSRVVENTCNQGLDSNLDVSVVEHNVGRLSSKLQSDLLEVGVGSSLHDQSSGGSGSGEGNLLDLRVRSNGVTGDLTESRNNVHHSWRNTGFFHQLRCVQCRQWSALCGLQHSGVTGSKSRSNLPGPHQKWEVPWNDLSTNTNWLSLGVSVVGSTSVNVLTGQLVCPTSTRSDVVDDQSNVSLSQLQGLTVVKRLDSSQGLLVLLQELSKVVQSLTTNGRVDLTPAALKSSLSSIHGVVNVLLAGLVDLANFLFGRRVDNLKGLVLPGRNKFIVDEQTSRLFVSLTIRKGDGGGERVGRVHHVGGSDGRLGHLS</sequence>
<dbReference type="GeneID" id="70239396"/>
<reference evidence="1" key="1">
    <citation type="journal article" date="2021" name="Open Biol.">
        <title>Shared evolutionary footprints suggest mitochondrial oxidative damage underlies multiple complex I losses in fungi.</title>
        <authorList>
            <person name="Schikora-Tamarit M.A."/>
            <person name="Marcet-Houben M."/>
            <person name="Nosek J."/>
            <person name="Gabaldon T."/>
        </authorList>
    </citation>
    <scope>NUCLEOTIDE SEQUENCE</scope>
    <source>
        <strain evidence="1">CBS6075</strain>
    </source>
</reference>
<comment type="caution">
    <text evidence="1">The sequence shown here is derived from an EMBL/GenBank/DDBJ whole genome shotgun (WGS) entry which is preliminary data.</text>
</comment>
<gene>
    <name evidence="1" type="ORF">OGAPHI_007432</name>
</gene>
<dbReference type="OrthoDB" id="4103311at2759"/>
<organism evidence="1 2">
    <name type="scientific">Ogataea philodendri</name>
    <dbReference type="NCBI Taxonomy" id="1378263"/>
    <lineage>
        <taxon>Eukaryota</taxon>
        <taxon>Fungi</taxon>
        <taxon>Dikarya</taxon>
        <taxon>Ascomycota</taxon>
        <taxon>Saccharomycotina</taxon>
        <taxon>Pichiomycetes</taxon>
        <taxon>Pichiales</taxon>
        <taxon>Pichiaceae</taxon>
        <taxon>Ogataea</taxon>
    </lineage>
</organism>
<dbReference type="Proteomes" id="UP000769157">
    <property type="component" value="Unassembled WGS sequence"/>
</dbReference>
<protein>
    <submittedName>
        <fullName evidence="1">Uncharacterized protein</fullName>
    </submittedName>
</protein>
<name>A0A9P8NV55_9ASCO</name>
<dbReference type="AlphaFoldDB" id="A0A9P8NV55"/>
<evidence type="ECO:0000313" key="2">
    <source>
        <dbReference type="Proteomes" id="UP000769157"/>
    </source>
</evidence>
<dbReference type="RefSeq" id="XP_046057938.1">
    <property type="nucleotide sequence ID" value="XM_046208828.1"/>
</dbReference>
<reference evidence="1" key="2">
    <citation type="submission" date="2021-01" db="EMBL/GenBank/DDBJ databases">
        <authorList>
            <person name="Schikora-Tamarit M.A."/>
        </authorList>
    </citation>
    <scope>NUCLEOTIDE SEQUENCE</scope>
    <source>
        <strain evidence="1">CBS6075</strain>
    </source>
</reference>
<evidence type="ECO:0000313" key="1">
    <source>
        <dbReference type="EMBL" id="KAH3660227.1"/>
    </source>
</evidence>
<keyword evidence="2" id="KW-1185">Reference proteome</keyword>
<proteinExistence type="predicted"/>
<accession>A0A9P8NV55</accession>